<dbReference type="HAMAP" id="MF_00048">
    <property type="entry name" value="UPF0102"/>
    <property type="match status" value="1"/>
</dbReference>
<evidence type="ECO:0000256" key="1">
    <source>
        <dbReference type="ARBA" id="ARBA00006738"/>
    </source>
</evidence>
<dbReference type="InterPro" id="IPR003509">
    <property type="entry name" value="UPF0102_YraN-like"/>
</dbReference>
<dbReference type="PANTHER" id="PTHR34039:SF1">
    <property type="entry name" value="UPF0102 PROTEIN YRAN"/>
    <property type="match status" value="1"/>
</dbReference>
<name>A0ABY7GKK3_9GAMM</name>
<dbReference type="EMBL" id="CP113517">
    <property type="protein sequence ID" value="WAR45040.1"/>
    <property type="molecule type" value="Genomic_DNA"/>
</dbReference>
<dbReference type="SUPFAM" id="SSF52980">
    <property type="entry name" value="Restriction endonuclease-like"/>
    <property type="match status" value="1"/>
</dbReference>
<comment type="similarity">
    <text evidence="1 2">Belongs to the UPF0102 family.</text>
</comment>
<sequence>MSLFDKAKPAHLQKGDNAERLALEFLQSQGLQWVCANFRCKVGELDLVMRDGEALVIVEVRFRQSEQFGGALASITRQKQARIVAATQHYVIINRLSHCAIRFDVVAVSGDGRIHWIKNAFQT</sequence>
<reference evidence="3" key="1">
    <citation type="submission" date="2022-11" db="EMBL/GenBank/DDBJ databases">
        <title>Methylomonas rapida sp. nov., Carotenoid-Producing Obligate Methanotrophs with High Growth Characteristics and Biotechnological Potential.</title>
        <authorList>
            <person name="Tikhonova E.N."/>
            <person name="Suleimanov R.Z."/>
            <person name="Miroshnikov K."/>
            <person name="Oshkin I.Y."/>
            <person name="Belova S.E."/>
            <person name="Danilova O.V."/>
            <person name="Ashikhmin A."/>
            <person name="Konopkin A."/>
            <person name="But S.Y."/>
            <person name="Khmelenina V.N."/>
            <person name="Kuznetsov N."/>
            <person name="Pimenov N.V."/>
            <person name="Dedysh S.N."/>
        </authorList>
    </citation>
    <scope>NUCLEOTIDE SEQUENCE</scope>
    <source>
        <strain evidence="3">MP1</strain>
    </source>
</reference>
<evidence type="ECO:0000313" key="3">
    <source>
        <dbReference type="EMBL" id="WAR45040.1"/>
    </source>
</evidence>
<dbReference type="NCBIfam" id="NF009150">
    <property type="entry name" value="PRK12497.1-3"/>
    <property type="match status" value="1"/>
</dbReference>
<proteinExistence type="inferred from homology"/>
<evidence type="ECO:0000313" key="4">
    <source>
        <dbReference type="Proteomes" id="UP001162780"/>
    </source>
</evidence>
<dbReference type="Pfam" id="PF02021">
    <property type="entry name" value="UPF0102"/>
    <property type="match status" value="1"/>
</dbReference>
<dbReference type="PANTHER" id="PTHR34039">
    <property type="entry name" value="UPF0102 PROTEIN YRAN"/>
    <property type="match status" value="1"/>
</dbReference>
<dbReference type="NCBIfam" id="TIGR00252">
    <property type="entry name" value="YraN family protein"/>
    <property type="match status" value="1"/>
</dbReference>
<accession>A0ABY7GKK3</accession>
<dbReference type="Proteomes" id="UP001162780">
    <property type="component" value="Chromosome"/>
</dbReference>
<dbReference type="RefSeq" id="WP_255190006.1">
    <property type="nucleotide sequence ID" value="NZ_CP113517.1"/>
</dbReference>
<dbReference type="Gene3D" id="3.40.1350.10">
    <property type="match status" value="1"/>
</dbReference>
<keyword evidence="4" id="KW-1185">Reference proteome</keyword>
<organism evidence="3 4">
    <name type="scientific">Methylomonas rapida</name>
    <dbReference type="NCBI Taxonomy" id="2963939"/>
    <lineage>
        <taxon>Bacteria</taxon>
        <taxon>Pseudomonadati</taxon>
        <taxon>Pseudomonadota</taxon>
        <taxon>Gammaproteobacteria</taxon>
        <taxon>Methylococcales</taxon>
        <taxon>Methylococcaceae</taxon>
        <taxon>Methylomonas</taxon>
    </lineage>
</organism>
<evidence type="ECO:0000256" key="2">
    <source>
        <dbReference type="HAMAP-Rule" id="MF_00048"/>
    </source>
</evidence>
<dbReference type="InterPro" id="IPR011856">
    <property type="entry name" value="tRNA_endonuc-like_dom_sf"/>
</dbReference>
<dbReference type="InterPro" id="IPR011335">
    <property type="entry name" value="Restrct_endonuc-II-like"/>
</dbReference>
<gene>
    <name evidence="3" type="ORF">NM686_000595</name>
</gene>
<protein>
    <recommendedName>
        <fullName evidence="2">UPF0102 protein NM686_000595</fullName>
    </recommendedName>
</protein>